<dbReference type="Proteomes" id="UP000011016">
    <property type="component" value="Unassembled WGS sequence"/>
</dbReference>
<evidence type="ECO:0000313" key="8">
    <source>
        <dbReference type="EMBL" id="EJZ82188.1"/>
    </source>
</evidence>
<dbReference type="GO" id="GO:0003677">
    <property type="term" value="F:DNA binding"/>
    <property type="evidence" value="ECO:0007669"/>
    <property type="project" value="UniProtKB-KW"/>
</dbReference>
<keyword evidence="9" id="KW-1185">Reference proteome</keyword>
<dbReference type="NCBIfam" id="NF002964">
    <property type="entry name" value="PRK03635.1"/>
    <property type="match status" value="1"/>
</dbReference>
<dbReference type="GO" id="GO:0003700">
    <property type="term" value="F:DNA-binding transcription factor activity"/>
    <property type="evidence" value="ECO:0007669"/>
    <property type="project" value="InterPro"/>
</dbReference>
<dbReference type="PROSITE" id="PS50931">
    <property type="entry name" value="HTH_LYSR"/>
    <property type="match status" value="1"/>
</dbReference>
<evidence type="ECO:0000313" key="10">
    <source>
        <dbReference type="Proteomes" id="UP000011016"/>
    </source>
</evidence>
<reference evidence="8 9" key="2">
    <citation type="submission" date="2012-08" db="EMBL/GenBank/DDBJ databases">
        <title>The Genome Sequence of Turicella otitidis ATCC 51513.</title>
        <authorList>
            <consortium name="The Broad Institute Genome Sequencing Platform"/>
            <person name="Earl A."/>
            <person name="Ward D."/>
            <person name="Feldgarden M."/>
            <person name="Gevers D."/>
            <person name="Huys G."/>
            <person name="Walker B."/>
            <person name="Young S.K."/>
            <person name="Zeng Q."/>
            <person name="Gargeya S."/>
            <person name="Fitzgerald M."/>
            <person name="Haas B."/>
            <person name="Abouelleil A."/>
            <person name="Alvarado L."/>
            <person name="Arachchi H.M."/>
            <person name="Berlin A.M."/>
            <person name="Chapman S.B."/>
            <person name="Goldberg J."/>
            <person name="Griggs A."/>
            <person name="Gujja S."/>
            <person name="Hansen M."/>
            <person name="Howarth C."/>
            <person name="Imamovic A."/>
            <person name="Larimer J."/>
            <person name="McCowen C."/>
            <person name="Montmayeur A."/>
            <person name="Murphy C."/>
            <person name="Neiman D."/>
            <person name="Pearson M."/>
            <person name="Priest M."/>
            <person name="Roberts A."/>
            <person name="Saif S."/>
            <person name="Shea T."/>
            <person name="Sisk P."/>
            <person name="Sykes S."/>
            <person name="Wortman J."/>
            <person name="Nusbaum C."/>
            <person name="Birren B."/>
        </authorList>
    </citation>
    <scope>NUCLEOTIDE SEQUENCE [LARGE SCALE GENOMIC DNA]</scope>
    <source>
        <strain evidence="8 9">ATCC 51513</strain>
    </source>
</reference>
<dbReference type="InterPro" id="IPR050176">
    <property type="entry name" value="LTTR"/>
</dbReference>
<dbReference type="PATRIC" id="fig|883169.3.peg.827"/>
<evidence type="ECO:0000256" key="3">
    <source>
        <dbReference type="ARBA" id="ARBA00023125"/>
    </source>
</evidence>
<gene>
    <name evidence="7" type="primary">lysG</name>
    <name evidence="7" type="ORF">BN46_0659</name>
    <name evidence="8" type="ORF">HMPREF9719_00861</name>
</gene>
<proteinExistence type="inferred from homology"/>
<evidence type="ECO:0000313" key="9">
    <source>
        <dbReference type="Proteomes" id="UP000006078"/>
    </source>
</evidence>
<evidence type="ECO:0000256" key="2">
    <source>
        <dbReference type="ARBA" id="ARBA00023015"/>
    </source>
</evidence>
<evidence type="ECO:0000256" key="4">
    <source>
        <dbReference type="ARBA" id="ARBA00023159"/>
    </source>
</evidence>
<dbReference type="InterPro" id="IPR017685">
    <property type="entry name" value="ArgP"/>
</dbReference>
<reference evidence="7 10" key="1">
    <citation type="journal article" date="2012" name="J. Bacteriol.">
        <title>Draft Genome Sequence of Turicella otitidis ATCC 51513, Isolated from Middle Ear Fluid from a Child with Otitis Media.</title>
        <authorList>
            <person name="Brinkrolf K."/>
            <person name="Schneider J."/>
            <person name="Knecht M."/>
            <person name="Ruckert C."/>
            <person name="Tauch A."/>
        </authorList>
    </citation>
    <scope>NUCLEOTIDE SEQUENCE [LARGE SCALE GENOMIC DNA]</scope>
    <source>
        <strain evidence="7 10">ATCC 51513</strain>
    </source>
</reference>
<keyword evidence="3" id="KW-0238">DNA-binding</keyword>
<evidence type="ECO:0000256" key="5">
    <source>
        <dbReference type="ARBA" id="ARBA00023163"/>
    </source>
</evidence>
<dbReference type="InterPro" id="IPR036388">
    <property type="entry name" value="WH-like_DNA-bd_sf"/>
</dbReference>
<dbReference type="InterPro" id="IPR000847">
    <property type="entry name" value="LysR_HTH_N"/>
</dbReference>
<dbReference type="Pfam" id="PF03466">
    <property type="entry name" value="LysR_substrate"/>
    <property type="match status" value="1"/>
</dbReference>
<comment type="caution">
    <text evidence="7">The sequence shown here is derived from an EMBL/GenBank/DDBJ whole genome shotgun (WGS) entry which is preliminary data.</text>
</comment>
<protein>
    <submittedName>
        <fullName evidence="8">ArgP family transcriptional regulator</fullName>
    </submittedName>
    <submittedName>
        <fullName evidence="7">Lysine export transcriptional regulatory protein lysG</fullName>
    </submittedName>
</protein>
<dbReference type="InterPro" id="IPR005119">
    <property type="entry name" value="LysR_subst-bd"/>
</dbReference>
<dbReference type="Pfam" id="PF00126">
    <property type="entry name" value="HTH_1"/>
    <property type="match status" value="1"/>
</dbReference>
<keyword evidence="4" id="KW-0010">Activator</keyword>
<dbReference type="EMBL" id="CAJZ01000097">
    <property type="protein sequence ID" value="CCI83395.1"/>
    <property type="molecule type" value="Genomic_DNA"/>
</dbReference>
<dbReference type="HOGENOM" id="CLU_063829_0_1_11"/>
<dbReference type="OrthoDB" id="3252676at2"/>
<dbReference type="RefSeq" id="WP_004600751.1">
    <property type="nucleotide sequence ID" value="NZ_HF541866.1"/>
</dbReference>
<dbReference type="PANTHER" id="PTHR30579:SF2">
    <property type="entry name" value="HTH-TYPE TRANSCRIPTIONAL REGULATOR ARGP"/>
    <property type="match status" value="1"/>
</dbReference>
<evidence type="ECO:0000313" key="7">
    <source>
        <dbReference type="EMBL" id="CCI83395.1"/>
    </source>
</evidence>
<sequence length="289" mass="31645">MTPAQLTTLLAIVDEGSFESAALELGISPSAVSQRIKALESNVGRVVVRRTTPATATEAGEVLVQAARRMALVQAEAAAELTDRLDRVPLTVAVNADTLATWFKPVLRDAAGWPGTALRLRLEEEERTRALLRRGDVMAAVTRHAAPVSGCEVVELGTVRYIAAASPELRLNYTTHEGLDWAHMPALRFGPNDLLQDEDLGGRLAPGERRARPVSYIPSSEGFVDAAVAGLGWALFPEKQIRPHLRSGELVRLDDLVTEVHLYWQHWRLQSTLLDRLTRSVVRAARGTE</sequence>
<dbReference type="AlphaFoldDB" id="I7KJ64"/>
<evidence type="ECO:0000256" key="1">
    <source>
        <dbReference type="ARBA" id="ARBA00009437"/>
    </source>
</evidence>
<dbReference type="Gene3D" id="1.10.10.10">
    <property type="entry name" value="Winged helix-like DNA-binding domain superfamily/Winged helix DNA-binding domain"/>
    <property type="match status" value="1"/>
</dbReference>
<dbReference type="PANTHER" id="PTHR30579">
    <property type="entry name" value="TRANSCRIPTIONAL REGULATOR"/>
    <property type="match status" value="1"/>
</dbReference>
<dbReference type="Proteomes" id="UP000006078">
    <property type="component" value="Unassembled WGS sequence"/>
</dbReference>
<feature type="domain" description="HTH lysR-type" evidence="6">
    <location>
        <begin position="1"/>
        <end position="57"/>
    </location>
</feature>
<dbReference type="InterPro" id="IPR036390">
    <property type="entry name" value="WH_DNA-bd_sf"/>
</dbReference>
<dbReference type="NCBIfam" id="TIGR03298">
    <property type="entry name" value="argP"/>
    <property type="match status" value="1"/>
</dbReference>
<dbReference type="STRING" id="29321.AAV33_01375"/>
<evidence type="ECO:0000259" key="6">
    <source>
        <dbReference type="PROSITE" id="PS50931"/>
    </source>
</evidence>
<dbReference type="SUPFAM" id="SSF53850">
    <property type="entry name" value="Periplasmic binding protein-like II"/>
    <property type="match status" value="1"/>
</dbReference>
<comment type="similarity">
    <text evidence="1">Belongs to the LysR transcriptional regulatory family.</text>
</comment>
<name>I7KJ64_9CORY</name>
<keyword evidence="2" id="KW-0805">Transcription regulation</keyword>
<accession>I7KJ64</accession>
<dbReference type="SUPFAM" id="SSF46785">
    <property type="entry name" value="Winged helix' DNA-binding domain"/>
    <property type="match status" value="1"/>
</dbReference>
<dbReference type="EMBL" id="AHAE01000039">
    <property type="protein sequence ID" value="EJZ82188.1"/>
    <property type="molecule type" value="Genomic_DNA"/>
</dbReference>
<organism evidence="7 10">
    <name type="scientific">Corynebacterium otitidis ATCC 51513</name>
    <dbReference type="NCBI Taxonomy" id="883169"/>
    <lineage>
        <taxon>Bacteria</taxon>
        <taxon>Bacillati</taxon>
        <taxon>Actinomycetota</taxon>
        <taxon>Actinomycetes</taxon>
        <taxon>Mycobacteriales</taxon>
        <taxon>Corynebacteriaceae</taxon>
        <taxon>Corynebacterium</taxon>
    </lineage>
</organism>
<dbReference type="Gene3D" id="3.40.190.290">
    <property type="match status" value="1"/>
</dbReference>
<keyword evidence="5" id="KW-0804">Transcription</keyword>
<dbReference type="eggNOG" id="COG0583">
    <property type="taxonomic scope" value="Bacteria"/>
</dbReference>